<dbReference type="Proteomes" id="UP000215914">
    <property type="component" value="Unassembled WGS sequence"/>
</dbReference>
<reference evidence="2" key="2">
    <citation type="submission" date="2020-06" db="EMBL/GenBank/DDBJ databases">
        <title>Helianthus annuus Genome sequencing and assembly Release 2.</title>
        <authorList>
            <person name="Gouzy J."/>
            <person name="Langlade N."/>
            <person name="Munos S."/>
        </authorList>
    </citation>
    <scope>NUCLEOTIDE SEQUENCE</scope>
    <source>
        <tissue evidence="2">Leaves</tissue>
    </source>
</reference>
<feature type="region of interest" description="Disordered" evidence="1">
    <location>
        <begin position="193"/>
        <end position="214"/>
    </location>
</feature>
<dbReference type="AlphaFoldDB" id="A0A9K3JJA0"/>
<evidence type="ECO:0000256" key="1">
    <source>
        <dbReference type="SAM" id="MobiDB-lite"/>
    </source>
</evidence>
<gene>
    <name evidence="2" type="ORF">HanXRQr2_Chr03g0123951</name>
</gene>
<accession>A0A9K3JJA0</accession>
<comment type="caution">
    <text evidence="2">The sequence shown here is derived from an EMBL/GenBank/DDBJ whole genome shotgun (WGS) entry which is preliminary data.</text>
</comment>
<protein>
    <submittedName>
        <fullName evidence="2">Uncharacterized protein</fullName>
    </submittedName>
</protein>
<keyword evidence="3" id="KW-1185">Reference proteome</keyword>
<evidence type="ECO:0000313" key="2">
    <source>
        <dbReference type="EMBL" id="KAF5815515.1"/>
    </source>
</evidence>
<evidence type="ECO:0000313" key="3">
    <source>
        <dbReference type="Proteomes" id="UP000215914"/>
    </source>
</evidence>
<dbReference type="EMBL" id="MNCJ02000318">
    <property type="protein sequence ID" value="KAF5815515.1"/>
    <property type="molecule type" value="Genomic_DNA"/>
</dbReference>
<organism evidence="2 3">
    <name type="scientific">Helianthus annuus</name>
    <name type="common">Common sunflower</name>
    <dbReference type="NCBI Taxonomy" id="4232"/>
    <lineage>
        <taxon>Eukaryota</taxon>
        <taxon>Viridiplantae</taxon>
        <taxon>Streptophyta</taxon>
        <taxon>Embryophyta</taxon>
        <taxon>Tracheophyta</taxon>
        <taxon>Spermatophyta</taxon>
        <taxon>Magnoliopsida</taxon>
        <taxon>eudicotyledons</taxon>
        <taxon>Gunneridae</taxon>
        <taxon>Pentapetalae</taxon>
        <taxon>asterids</taxon>
        <taxon>campanulids</taxon>
        <taxon>Asterales</taxon>
        <taxon>Asteraceae</taxon>
        <taxon>Asteroideae</taxon>
        <taxon>Heliantheae alliance</taxon>
        <taxon>Heliantheae</taxon>
        <taxon>Helianthus</taxon>
    </lineage>
</organism>
<proteinExistence type="predicted"/>
<name>A0A9K3JJA0_HELAN</name>
<reference evidence="2" key="1">
    <citation type="journal article" date="2017" name="Nature">
        <title>The sunflower genome provides insights into oil metabolism, flowering and Asterid evolution.</title>
        <authorList>
            <person name="Badouin H."/>
            <person name="Gouzy J."/>
            <person name="Grassa C.J."/>
            <person name="Murat F."/>
            <person name="Staton S.E."/>
            <person name="Cottret L."/>
            <person name="Lelandais-Briere C."/>
            <person name="Owens G.L."/>
            <person name="Carrere S."/>
            <person name="Mayjonade B."/>
            <person name="Legrand L."/>
            <person name="Gill N."/>
            <person name="Kane N.C."/>
            <person name="Bowers J.E."/>
            <person name="Hubner S."/>
            <person name="Bellec A."/>
            <person name="Berard A."/>
            <person name="Berges H."/>
            <person name="Blanchet N."/>
            <person name="Boniface M.C."/>
            <person name="Brunel D."/>
            <person name="Catrice O."/>
            <person name="Chaidir N."/>
            <person name="Claudel C."/>
            <person name="Donnadieu C."/>
            <person name="Faraut T."/>
            <person name="Fievet G."/>
            <person name="Helmstetter N."/>
            <person name="King M."/>
            <person name="Knapp S.J."/>
            <person name="Lai Z."/>
            <person name="Le Paslier M.C."/>
            <person name="Lippi Y."/>
            <person name="Lorenzon L."/>
            <person name="Mandel J.R."/>
            <person name="Marage G."/>
            <person name="Marchand G."/>
            <person name="Marquand E."/>
            <person name="Bret-Mestries E."/>
            <person name="Morien E."/>
            <person name="Nambeesan S."/>
            <person name="Nguyen T."/>
            <person name="Pegot-Espagnet P."/>
            <person name="Pouilly N."/>
            <person name="Raftis F."/>
            <person name="Sallet E."/>
            <person name="Schiex T."/>
            <person name="Thomas J."/>
            <person name="Vandecasteele C."/>
            <person name="Vares D."/>
            <person name="Vear F."/>
            <person name="Vautrin S."/>
            <person name="Crespi M."/>
            <person name="Mangin B."/>
            <person name="Burke J.M."/>
            <person name="Salse J."/>
            <person name="Munos S."/>
            <person name="Vincourt P."/>
            <person name="Rieseberg L.H."/>
            <person name="Langlade N.B."/>
        </authorList>
    </citation>
    <scope>NUCLEOTIDE SEQUENCE</scope>
    <source>
        <tissue evidence="2">Leaves</tissue>
    </source>
</reference>
<dbReference type="Gramene" id="mRNA:HanXRQr2_Chr03g0123951">
    <property type="protein sequence ID" value="mRNA:HanXRQr2_Chr03g0123951"/>
    <property type="gene ID" value="HanXRQr2_Chr03g0123951"/>
</dbReference>
<feature type="region of interest" description="Disordered" evidence="1">
    <location>
        <begin position="87"/>
        <end position="167"/>
    </location>
</feature>
<sequence>MCENPMRAFTFSEGILAMGGVEPFLFSSSQSLFRQQRYLFTLDLLLSLTLWRLLQGDSKDVKFVVGDEVDPGLNRSVGIHVTGGSVQAGGSVAVEGGEGTSSDGEESSPDPPPVKQSSHDDDEDLELRLVRKRKVVSPKPAPAPRDIRQRLRSASGQKPLPSTKAASELPLVGVKGSLSKHLRSSSLVSAPLLGSSHDPIEIPTDPSSSRVRDKTPEVSIARIASTFEVSPHHATGTSKPSQFEGLAHRSPLAPLFADALPFTYVPKWKITHSLVIGTPGLPGIF</sequence>